<dbReference type="InterPro" id="IPR036259">
    <property type="entry name" value="MFS_trans_sf"/>
</dbReference>
<dbReference type="PANTHER" id="PTHR23503:SF8">
    <property type="entry name" value="FACILITATED GLUCOSE TRANSPORTER PROTEIN 1"/>
    <property type="match status" value="1"/>
</dbReference>
<dbReference type="OrthoDB" id="4540492at2759"/>
<dbReference type="FunFam" id="1.20.1250.20:FF:000218">
    <property type="entry name" value="facilitated trehalose transporter Tret1"/>
    <property type="match status" value="1"/>
</dbReference>
<evidence type="ECO:0000256" key="6">
    <source>
        <dbReference type="ARBA" id="ARBA00022692"/>
    </source>
</evidence>
<feature type="transmembrane region" description="Helical" evidence="10">
    <location>
        <begin position="351"/>
        <end position="373"/>
    </location>
</feature>
<evidence type="ECO:0000256" key="1">
    <source>
        <dbReference type="ARBA" id="ARBA00004651"/>
    </source>
</evidence>
<accession>A0A1Y1XXV2</accession>
<feature type="transmembrane region" description="Helical" evidence="10">
    <location>
        <begin position="145"/>
        <end position="162"/>
    </location>
</feature>
<keyword evidence="7 10" id="KW-1133">Transmembrane helix</keyword>
<dbReference type="InterPro" id="IPR005828">
    <property type="entry name" value="MFS_sugar_transport-like"/>
</dbReference>
<feature type="transmembrane region" description="Helical" evidence="10">
    <location>
        <begin position="174"/>
        <end position="194"/>
    </location>
</feature>
<dbReference type="InterPro" id="IPR005829">
    <property type="entry name" value="Sugar_transporter_CS"/>
</dbReference>
<reference evidence="12 13" key="1">
    <citation type="submission" date="2016-07" db="EMBL/GenBank/DDBJ databases">
        <title>Pervasive Adenine N6-methylation of Active Genes in Fungi.</title>
        <authorList>
            <consortium name="DOE Joint Genome Institute"/>
            <person name="Mondo S.J."/>
            <person name="Dannebaum R.O."/>
            <person name="Kuo R.C."/>
            <person name="Labutti K."/>
            <person name="Haridas S."/>
            <person name="Kuo A."/>
            <person name="Salamov A."/>
            <person name="Ahrendt S.R."/>
            <person name="Lipzen A."/>
            <person name="Sullivan W."/>
            <person name="Andreopoulos W.B."/>
            <person name="Clum A."/>
            <person name="Lindquist E."/>
            <person name="Daum C."/>
            <person name="Ramamoorthy G.K."/>
            <person name="Gryganskyi A."/>
            <person name="Culley D."/>
            <person name="Magnuson J.K."/>
            <person name="James T.Y."/>
            <person name="O'Malley M.A."/>
            <person name="Stajich J.E."/>
            <person name="Spatafora J.W."/>
            <person name="Visel A."/>
            <person name="Grigoriev I.V."/>
        </authorList>
    </citation>
    <scope>NUCLEOTIDE SEQUENCE [LARGE SCALE GENOMIC DNA]</scope>
    <source>
        <strain evidence="12 13">CBS 931.73</strain>
    </source>
</reference>
<dbReference type="PROSITE" id="PS50850">
    <property type="entry name" value="MFS"/>
    <property type="match status" value="1"/>
</dbReference>
<dbReference type="InterPro" id="IPR003663">
    <property type="entry name" value="Sugar/inositol_transpt"/>
</dbReference>
<evidence type="ECO:0000256" key="8">
    <source>
        <dbReference type="ARBA" id="ARBA00023136"/>
    </source>
</evidence>
<feature type="transmembrane region" description="Helical" evidence="10">
    <location>
        <begin position="84"/>
        <end position="106"/>
    </location>
</feature>
<keyword evidence="6 10" id="KW-0812">Transmembrane</keyword>
<keyword evidence="8 10" id="KW-0472">Membrane</keyword>
<dbReference type="InParanoid" id="A0A1Y1XXV2"/>
<evidence type="ECO:0000256" key="5">
    <source>
        <dbReference type="ARBA" id="ARBA00022597"/>
    </source>
</evidence>
<evidence type="ECO:0000313" key="12">
    <source>
        <dbReference type="EMBL" id="ORX90475.1"/>
    </source>
</evidence>
<dbReference type="Pfam" id="PF00083">
    <property type="entry name" value="Sugar_tr"/>
    <property type="match status" value="1"/>
</dbReference>
<dbReference type="InterPro" id="IPR045263">
    <property type="entry name" value="GLUT"/>
</dbReference>
<feature type="transmembrane region" description="Helical" evidence="10">
    <location>
        <begin position="118"/>
        <end position="139"/>
    </location>
</feature>
<evidence type="ECO:0000256" key="3">
    <source>
        <dbReference type="ARBA" id="ARBA00022448"/>
    </source>
</evidence>
<evidence type="ECO:0000256" key="4">
    <source>
        <dbReference type="ARBA" id="ARBA00022475"/>
    </source>
</evidence>
<dbReference type="STRING" id="1314790.A0A1Y1XXV2"/>
<evidence type="ECO:0000256" key="7">
    <source>
        <dbReference type="ARBA" id="ARBA00022989"/>
    </source>
</evidence>
<dbReference type="Gene3D" id="1.20.1250.20">
    <property type="entry name" value="MFS general substrate transporter like domains"/>
    <property type="match status" value="1"/>
</dbReference>
<feature type="transmembrane region" description="Helical" evidence="10">
    <location>
        <begin position="200"/>
        <end position="223"/>
    </location>
</feature>
<dbReference type="SUPFAM" id="SSF103473">
    <property type="entry name" value="MFS general substrate transporter"/>
    <property type="match status" value="1"/>
</dbReference>
<dbReference type="NCBIfam" id="TIGR00879">
    <property type="entry name" value="SP"/>
    <property type="match status" value="1"/>
</dbReference>
<proteinExistence type="inferred from homology"/>
<dbReference type="Proteomes" id="UP000193498">
    <property type="component" value="Unassembled WGS sequence"/>
</dbReference>
<feature type="transmembrane region" description="Helical" evidence="10">
    <location>
        <begin position="288"/>
        <end position="310"/>
    </location>
</feature>
<keyword evidence="13" id="KW-1185">Reference proteome</keyword>
<dbReference type="PROSITE" id="PS00217">
    <property type="entry name" value="SUGAR_TRANSPORT_2"/>
    <property type="match status" value="1"/>
</dbReference>
<keyword evidence="4" id="KW-1003">Cell membrane</keyword>
<organism evidence="12 13">
    <name type="scientific">Basidiobolus meristosporus CBS 931.73</name>
    <dbReference type="NCBI Taxonomy" id="1314790"/>
    <lineage>
        <taxon>Eukaryota</taxon>
        <taxon>Fungi</taxon>
        <taxon>Fungi incertae sedis</taxon>
        <taxon>Zoopagomycota</taxon>
        <taxon>Entomophthoromycotina</taxon>
        <taxon>Basidiobolomycetes</taxon>
        <taxon>Basidiobolales</taxon>
        <taxon>Basidiobolaceae</taxon>
        <taxon>Basidiobolus</taxon>
    </lineage>
</organism>
<name>A0A1Y1XXV2_9FUNG</name>
<gene>
    <name evidence="12" type="ORF">K493DRAFT_230497</name>
</gene>
<feature type="transmembrane region" description="Helical" evidence="10">
    <location>
        <begin position="413"/>
        <end position="436"/>
    </location>
</feature>
<dbReference type="EMBL" id="MCFE01000378">
    <property type="protein sequence ID" value="ORX90475.1"/>
    <property type="molecule type" value="Genomic_DNA"/>
</dbReference>
<feature type="transmembrane region" description="Helical" evidence="10">
    <location>
        <begin position="379"/>
        <end position="401"/>
    </location>
</feature>
<evidence type="ECO:0000313" key="13">
    <source>
        <dbReference type="Proteomes" id="UP000193498"/>
    </source>
</evidence>
<keyword evidence="3 9" id="KW-0813">Transport</keyword>
<feature type="domain" description="Major facilitator superfamily (MFS) profile" evidence="11">
    <location>
        <begin position="36"/>
        <end position="467"/>
    </location>
</feature>
<evidence type="ECO:0000256" key="2">
    <source>
        <dbReference type="ARBA" id="ARBA00010992"/>
    </source>
</evidence>
<dbReference type="PRINTS" id="PR00171">
    <property type="entry name" value="SUGRTRNSPORT"/>
</dbReference>
<dbReference type="PANTHER" id="PTHR23503">
    <property type="entry name" value="SOLUTE CARRIER FAMILY 2"/>
    <property type="match status" value="1"/>
</dbReference>
<dbReference type="AlphaFoldDB" id="A0A1Y1XXV2"/>
<keyword evidence="5" id="KW-0762">Sugar transport</keyword>
<sequence>MGENQKNNALVPSDLNEKAPLNDSRNITYPTYTLFCVFTACIVRFSSGYNTSSANITASAIHNCADIDKKLNGILPYCFSMDSWLWGFAVGSHAFGGMFGSLLGGYAQEKLGRRLAMLLNNFFFVLGGILLVCSINSGMWICGRGLIGFGCGFGTVVAPTYIGEISPIKTRGTFGAFNQFCTTMGILIVEAMSLGMSTPVGWRILVCLPGVFSLIQVVLMPFCSETPRYLVSKGRQEEAKSVLLKLRSNHNVEVEYQQIVKAREVANELPRSLGIREILRDPYCRKNFAICLGLGILQQWSGINGVMYYSTSIFTTIYGDTAKYITLCVGAVNVVVTIVSVVLIDRAGRKLLLLISSGGAGIFCILMCVGLEVHNSGLTVAAIMIFVVFFAIGLGPIPALIISEMMPTNAVSLTSSLALTLNWISSFVIGLIFPTLSKAMHGYVFLIFASCCAIGFVCTLFFIKETKGKSIEELTIRKQ</sequence>
<protein>
    <submittedName>
        <fullName evidence="12">Monosaccharide transporter</fullName>
    </submittedName>
</protein>
<comment type="caution">
    <text evidence="12">The sequence shown here is derived from an EMBL/GenBank/DDBJ whole genome shotgun (WGS) entry which is preliminary data.</text>
</comment>
<evidence type="ECO:0000259" key="11">
    <source>
        <dbReference type="PROSITE" id="PS50850"/>
    </source>
</evidence>
<feature type="transmembrane region" description="Helical" evidence="10">
    <location>
        <begin position="322"/>
        <end position="344"/>
    </location>
</feature>
<comment type="subcellular location">
    <subcellularLocation>
        <location evidence="1">Cell membrane</location>
        <topology evidence="1">Multi-pass membrane protein</topology>
    </subcellularLocation>
</comment>
<dbReference type="PROSITE" id="PS00216">
    <property type="entry name" value="SUGAR_TRANSPORT_1"/>
    <property type="match status" value="1"/>
</dbReference>
<dbReference type="GO" id="GO:0005886">
    <property type="term" value="C:plasma membrane"/>
    <property type="evidence" value="ECO:0007669"/>
    <property type="project" value="UniProtKB-SubCell"/>
</dbReference>
<comment type="similarity">
    <text evidence="2 9">Belongs to the major facilitator superfamily. Sugar transporter (TC 2.A.1.1) family.</text>
</comment>
<dbReference type="InterPro" id="IPR020846">
    <property type="entry name" value="MFS_dom"/>
</dbReference>
<dbReference type="GO" id="GO:0015149">
    <property type="term" value="F:hexose transmembrane transporter activity"/>
    <property type="evidence" value="ECO:0007669"/>
    <property type="project" value="TreeGrafter"/>
</dbReference>
<feature type="transmembrane region" description="Helical" evidence="10">
    <location>
        <begin position="442"/>
        <end position="463"/>
    </location>
</feature>
<evidence type="ECO:0000256" key="9">
    <source>
        <dbReference type="RuleBase" id="RU003346"/>
    </source>
</evidence>
<evidence type="ECO:0000256" key="10">
    <source>
        <dbReference type="SAM" id="Phobius"/>
    </source>
</evidence>